<accession>A0A285ICV8</accession>
<evidence type="ECO:0000313" key="2">
    <source>
        <dbReference type="Proteomes" id="UP000219353"/>
    </source>
</evidence>
<dbReference type="AlphaFoldDB" id="A0A285ICV8"/>
<protein>
    <submittedName>
        <fullName evidence="1">Transcriptional regulator, TetR family</fullName>
    </submittedName>
</protein>
<organism evidence="1 2">
    <name type="scientific">Arsukibacterium tuosuense</name>
    <dbReference type="NCBI Taxonomy" id="1323745"/>
    <lineage>
        <taxon>Bacteria</taxon>
        <taxon>Pseudomonadati</taxon>
        <taxon>Pseudomonadota</taxon>
        <taxon>Gammaproteobacteria</taxon>
        <taxon>Chromatiales</taxon>
        <taxon>Chromatiaceae</taxon>
        <taxon>Arsukibacterium</taxon>
    </lineage>
</organism>
<gene>
    <name evidence="1" type="ORF">SAMN06297280_0928</name>
</gene>
<sequence length="185" mass="20541">MPVDKQQLVDRALQLAEQTGWEGLQLTALANSLNIDVAELAKVVTQKDELADAWFDRADQAMFNTELAGGSNAAEKLELAIRSWLNALAPYQQLTRQMLYYKLEPGHVHLQAAALLRISRTVQWLRELAGLQASGSKRIAQELALSALFTTVFIGWLYDTSPEQTSSLKRLKAAIATFINLGLCR</sequence>
<keyword evidence="2" id="KW-1185">Reference proteome</keyword>
<proteinExistence type="predicted"/>
<dbReference type="Proteomes" id="UP000219353">
    <property type="component" value="Unassembled WGS sequence"/>
</dbReference>
<dbReference type="InterPro" id="IPR009057">
    <property type="entry name" value="Homeodomain-like_sf"/>
</dbReference>
<dbReference type="SUPFAM" id="SSF46689">
    <property type="entry name" value="Homeodomain-like"/>
    <property type="match status" value="1"/>
</dbReference>
<dbReference type="EMBL" id="OBEB01000001">
    <property type="protein sequence ID" value="SNY45617.1"/>
    <property type="molecule type" value="Genomic_DNA"/>
</dbReference>
<dbReference type="Gene3D" id="1.10.357.10">
    <property type="entry name" value="Tetracycline Repressor, domain 2"/>
    <property type="match status" value="1"/>
</dbReference>
<evidence type="ECO:0000313" key="1">
    <source>
        <dbReference type="EMBL" id="SNY45617.1"/>
    </source>
</evidence>
<name>A0A285ICV8_9GAMM</name>
<reference evidence="2" key="1">
    <citation type="submission" date="2017-09" db="EMBL/GenBank/DDBJ databases">
        <authorList>
            <person name="Varghese N."/>
            <person name="Submissions S."/>
        </authorList>
    </citation>
    <scope>NUCLEOTIDE SEQUENCE [LARGE SCALE GENOMIC DNA]</scope>
    <source>
        <strain evidence="2">CGMCC 1.12461</strain>
    </source>
</reference>